<comment type="caution">
    <text evidence="2">The sequence shown here is derived from an EMBL/GenBank/DDBJ whole genome shotgun (WGS) entry which is preliminary data.</text>
</comment>
<gene>
    <name evidence="2" type="ORF">SNE40_007059</name>
</gene>
<dbReference type="Proteomes" id="UP001347796">
    <property type="component" value="Unassembled WGS sequence"/>
</dbReference>
<dbReference type="PANTHER" id="PTHR46989:SF3">
    <property type="entry name" value="USPA DOMAIN-CONTAINING PROTEIN"/>
    <property type="match status" value="1"/>
</dbReference>
<feature type="domain" description="UspA" evidence="1">
    <location>
        <begin position="4"/>
        <end position="149"/>
    </location>
</feature>
<dbReference type="Pfam" id="PF00582">
    <property type="entry name" value="Usp"/>
    <property type="match status" value="1"/>
</dbReference>
<dbReference type="PRINTS" id="PR01438">
    <property type="entry name" value="UNVRSLSTRESS"/>
</dbReference>
<dbReference type="Gene3D" id="3.40.50.620">
    <property type="entry name" value="HUPs"/>
    <property type="match status" value="1"/>
</dbReference>
<dbReference type="AlphaFoldDB" id="A0AAN8JT44"/>
<name>A0AAN8JT44_PATCE</name>
<organism evidence="2 3">
    <name type="scientific">Patella caerulea</name>
    <name type="common">Rayed Mediterranean limpet</name>
    <dbReference type="NCBI Taxonomy" id="87958"/>
    <lineage>
        <taxon>Eukaryota</taxon>
        <taxon>Metazoa</taxon>
        <taxon>Spiralia</taxon>
        <taxon>Lophotrochozoa</taxon>
        <taxon>Mollusca</taxon>
        <taxon>Gastropoda</taxon>
        <taxon>Patellogastropoda</taxon>
        <taxon>Patelloidea</taxon>
        <taxon>Patellidae</taxon>
        <taxon>Patella</taxon>
    </lineage>
</organism>
<evidence type="ECO:0000313" key="3">
    <source>
        <dbReference type="Proteomes" id="UP001347796"/>
    </source>
</evidence>
<evidence type="ECO:0000313" key="2">
    <source>
        <dbReference type="EMBL" id="KAK6184622.1"/>
    </source>
</evidence>
<dbReference type="InterPro" id="IPR006015">
    <property type="entry name" value="Universal_stress_UspA"/>
</dbReference>
<reference evidence="2 3" key="1">
    <citation type="submission" date="2024-01" db="EMBL/GenBank/DDBJ databases">
        <title>The genome of the rayed Mediterranean limpet Patella caerulea (Linnaeus, 1758).</title>
        <authorList>
            <person name="Anh-Thu Weber A."/>
            <person name="Halstead-Nussloch G."/>
        </authorList>
    </citation>
    <scope>NUCLEOTIDE SEQUENCE [LARGE SCALE GENOMIC DNA]</scope>
    <source>
        <strain evidence="2">AATW-2023a</strain>
        <tissue evidence="2">Whole specimen</tissue>
    </source>
</reference>
<dbReference type="InterPro" id="IPR014729">
    <property type="entry name" value="Rossmann-like_a/b/a_fold"/>
</dbReference>
<evidence type="ECO:0000259" key="1">
    <source>
        <dbReference type="Pfam" id="PF00582"/>
    </source>
</evidence>
<protein>
    <recommendedName>
        <fullName evidence="1">UspA domain-containing protein</fullName>
    </recommendedName>
</protein>
<dbReference type="InterPro" id="IPR006016">
    <property type="entry name" value="UspA"/>
</dbReference>
<proteinExistence type="predicted"/>
<dbReference type="EMBL" id="JAZGQO010000006">
    <property type="protein sequence ID" value="KAK6184622.1"/>
    <property type="molecule type" value="Genomic_DNA"/>
</dbReference>
<dbReference type="CDD" id="cd23659">
    <property type="entry name" value="USP_At3g01520-like"/>
    <property type="match status" value="1"/>
</dbReference>
<accession>A0AAN8JT44</accession>
<keyword evidence="3" id="KW-1185">Reference proteome</keyword>
<sequence length="151" mass="16654">MAKRAVLVAMDGSSHATFAFEWFVKNIKKDGDVVFLAYCPQFDSLTRSSSALMTGSPEYMSNMLDEEENGAKRLIQSFEEILKTKSVNGKVLRLSGSNPGHAIINAAEEHHVQLIVTGCRGVGKIRRTLLGSVSQYITHHSHVPVLVCRHT</sequence>
<dbReference type="SUPFAM" id="SSF52402">
    <property type="entry name" value="Adenine nucleotide alpha hydrolases-like"/>
    <property type="match status" value="1"/>
</dbReference>
<dbReference type="PANTHER" id="PTHR46989">
    <property type="entry name" value="USP DOMAIN-CONTAINING PROTEIN"/>
    <property type="match status" value="1"/>
</dbReference>